<evidence type="ECO:0000256" key="1">
    <source>
        <dbReference type="ARBA" id="ARBA00004123"/>
    </source>
</evidence>
<evidence type="ECO:0000256" key="2">
    <source>
        <dbReference type="ARBA" id="ARBA00022723"/>
    </source>
</evidence>
<evidence type="ECO:0000256" key="5">
    <source>
        <dbReference type="ARBA" id="ARBA00023242"/>
    </source>
</evidence>
<dbReference type="AlphaFoldDB" id="A0A9N9IUQ7"/>
<evidence type="ECO:0000256" key="3">
    <source>
        <dbReference type="ARBA" id="ARBA00022771"/>
    </source>
</evidence>
<dbReference type="SUPFAM" id="SSF53098">
    <property type="entry name" value="Ribonuclease H-like"/>
    <property type="match status" value="1"/>
</dbReference>
<keyword evidence="2" id="KW-0479">Metal-binding</keyword>
<comment type="caution">
    <text evidence="7">The sequence shown here is derived from an EMBL/GenBank/DDBJ whole genome shotgun (WGS) entry which is preliminary data.</text>
</comment>
<keyword evidence="8" id="KW-1185">Reference proteome</keyword>
<evidence type="ECO:0000313" key="7">
    <source>
        <dbReference type="EMBL" id="CAG8749496.1"/>
    </source>
</evidence>
<evidence type="ECO:0000256" key="4">
    <source>
        <dbReference type="ARBA" id="ARBA00022833"/>
    </source>
</evidence>
<name>A0A9N9IUQ7_9GLOM</name>
<accession>A0A9N9IUQ7</accession>
<dbReference type="PANTHER" id="PTHR46481:SF10">
    <property type="entry name" value="ZINC FINGER BED DOMAIN-CONTAINING PROTEIN 39"/>
    <property type="match status" value="1"/>
</dbReference>
<reference evidence="7" key="1">
    <citation type="submission" date="2021-06" db="EMBL/GenBank/DDBJ databases">
        <authorList>
            <person name="Kallberg Y."/>
            <person name="Tangrot J."/>
            <person name="Rosling A."/>
        </authorList>
    </citation>
    <scope>NUCLEOTIDE SEQUENCE</scope>
    <source>
        <strain evidence="7">UK204</strain>
    </source>
</reference>
<dbReference type="PANTHER" id="PTHR46481">
    <property type="entry name" value="ZINC FINGER BED DOMAIN-CONTAINING PROTEIN 4"/>
    <property type="match status" value="1"/>
</dbReference>
<dbReference type="OrthoDB" id="2432695at2759"/>
<dbReference type="Proteomes" id="UP000789570">
    <property type="component" value="Unassembled WGS sequence"/>
</dbReference>
<evidence type="ECO:0000259" key="6">
    <source>
        <dbReference type="Pfam" id="PF05699"/>
    </source>
</evidence>
<dbReference type="EMBL" id="CAJVPQ010017841">
    <property type="protein sequence ID" value="CAG8749496.1"/>
    <property type="molecule type" value="Genomic_DNA"/>
</dbReference>
<keyword evidence="3" id="KW-0863">Zinc-finger</keyword>
<keyword evidence="4" id="KW-0862">Zinc</keyword>
<dbReference type="GO" id="GO:0005634">
    <property type="term" value="C:nucleus"/>
    <property type="evidence" value="ECO:0007669"/>
    <property type="project" value="UniProtKB-SubCell"/>
</dbReference>
<protein>
    <submittedName>
        <fullName evidence="7">7558_t:CDS:1</fullName>
    </submittedName>
</protein>
<gene>
    <name evidence="7" type="ORF">FCALED_LOCUS16205</name>
</gene>
<dbReference type="Pfam" id="PF05699">
    <property type="entry name" value="Dimer_Tnp_hAT"/>
    <property type="match status" value="1"/>
</dbReference>
<dbReference type="InterPro" id="IPR052035">
    <property type="entry name" value="ZnF_BED_domain_contain"/>
</dbReference>
<dbReference type="InterPro" id="IPR012337">
    <property type="entry name" value="RNaseH-like_sf"/>
</dbReference>
<feature type="non-terminal residue" evidence="7">
    <location>
        <position position="267"/>
    </location>
</feature>
<organism evidence="7 8">
    <name type="scientific">Funneliformis caledonium</name>
    <dbReference type="NCBI Taxonomy" id="1117310"/>
    <lineage>
        <taxon>Eukaryota</taxon>
        <taxon>Fungi</taxon>
        <taxon>Fungi incertae sedis</taxon>
        <taxon>Mucoromycota</taxon>
        <taxon>Glomeromycotina</taxon>
        <taxon>Glomeromycetes</taxon>
        <taxon>Glomerales</taxon>
        <taxon>Glomeraceae</taxon>
        <taxon>Funneliformis</taxon>
    </lineage>
</organism>
<feature type="domain" description="HAT C-terminal dimerisation" evidence="6">
    <location>
        <begin position="208"/>
        <end position="267"/>
    </location>
</feature>
<sequence>AKDENLILEELEEKNAHLCEMIPKLRRLIVKIRASPQRKARFSSQCDLYQDVKNLNLILDVKTRWNSTYLMLKRALELQKPLNDITMIKQELKIFLILTEEWNHIKELYRVFEIFHRATEEMSKLQSVTLSSSIPIYNVLLDHLKKLLDSENREYCIIPKVRTAVAKDSIGNNNGNEIANNPAQDQNKSNFFGLFEIGNDSFDEDELEEYLRKPVVHKVTYPHLATMAQDFLAISETSVPVERVFSSEADLLAKKRYNLGKESIQAC</sequence>
<dbReference type="GO" id="GO:0046983">
    <property type="term" value="F:protein dimerization activity"/>
    <property type="evidence" value="ECO:0007669"/>
    <property type="project" value="InterPro"/>
</dbReference>
<dbReference type="GO" id="GO:0008270">
    <property type="term" value="F:zinc ion binding"/>
    <property type="evidence" value="ECO:0007669"/>
    <property type="project" value="UniProtKB-KW"/>
</dbReference>
<feature type="non-terminal residue" evidence="7">
    <location>
        <position position="1"/>
    </location>
</feature>
<evidence type="ECO:0000313" key="8">
    <source>
        <dbReference type="Proteomes" id="UP000789570"/>
    </source>
</evidence>
<comment type="subcellular location">
    <subcellularLocation>
        <location evidence="1">Nucleus</location>
    </subcellularLocation>
</comment>
<dbReference type="InterPro" id="IPR008906">
    <property type="entry name" value="HATC_C_dom"/>
</dbReference>
<proteinExistence type="predicted"/>
<keyword evidence="5" id="KW-0539">Nucleus</keyword>